<keyword evidence="2" id="KW-0812">Transmembrane</keyword>
<proteinExistence type="predicted"/>
<dbReference type="Proteomes" id="UP000198822">
    <property type="component" value="Chromosome I"/>
</dbReference>
<evidence type="ECO:0000256" key="1">
    <source>
        <dbReference type="SAM" id="MobiDB-lite"/>
    </source>
</evidence>
<keyword evidence="2" id="KW-0472">Membrane</keyword>
<organism evidence="3 4">
    <name type="scientific">Agrococcus jejuensis</name>
    <dbReference type="NCBI Taxonomy" id="399736"/>
    <lineage>
        <taxon>Bacteria</taxon>
        <taxon>Bacillati</taxon>
        <taxon>Actinomycetota</taxon>
        <taxon>Actinomycetes</taxon>
        <taxon>Micrococcales</taxon>
        <taxon>Microbacteriaceae</taxon>
        <taxon>Agrococcus</taxon>
    </lineage>
</organism>
<feature type="compositionally biased region" description="Basic and acidic residues" evidence="1">
    <location>
        <begin position="1"/>
        <end position="15"/>
    </location>
</feature>
<protein>
    <submittedName>
        <fullName evidence="3">Uncharacterized protein</fullName>
    </submittedName>
</protein>
<dbReference type="STRING" id="399736.SAMN04489720_1170"/>
<feature type="region of interest" description="Disordered" evidence="1">
    <location>
        <begin position="1"/>
        <end position="129"/>
    </location>
</feature>
<dbReference type="PRINTS" id="PR01217">
    <property type="entry name" value="PRICHEXTENSN"/>
</dbReference>
<feature type="compositionally biased region" description="Low complexity" evidence="1">
    <location>
        <begin position="54"/>
        <end position="71"/>
    </location>
</feature>
<keyword evidence="2" id="KW-1133">Transmembrane helix</keyword>
<sequence>MSEPREPQDAADAPRQEPGVGAVPTWDWRAGTDLGPGPTTPWAPQSLDSASGSAWPTTDWAAPTTSWATPATPQPAPPAAAPAVEPAPRAPVEPAPPTPVAPAQPDPPAAVAPTPTADPPARSAQPDPPAWLAAGRVERPAEPTGMPRTIRLARRALWIAMGLAGVGVAITIGRQLSAAAVLDVAPDSASILRNLGGTAIYVGLAALGAAFAKRRRSGAIAAAALLAFVSFSGVAFLTIAPLPAAVAALILLLLPTSRAWLTIHPERIRRLLGEP</sequence>
<feature type="compositionally biased region" description="Polar residues" evidence="1">
    <location>
        <begin position="42"/>
        <end position="52"/>
    </location>
</feature>
<evidence type="ECO:0000256" key="2">
    <source>
        <dbReference type="SAM" id="Phobius"/>
    </source>
</evidence>
<gene>
    <name evidence="3" type="ORF">SAMN04489720_1170</name>
</gene>
<feature type="compositionally biased region" description="Pro residues" evidence="1">
    <location>
        <begin position="88"/>
        <end position="110"/>
    </location>
</feature>
<dbReference type="RefSeq" id="WP_092503285.1">
    <property type="nucleotide sequence ID" value="NZ_LT629695.1"/>
</dbReference>
<accession>A0A1G8C4Y0</accession>
<reference evidence="4" key="1">
    <citation type="submission" date="2016-10" db="EMBL/GenBank/DDBJ databases">
        <authorList>
            <person name="Varghese N."/>
            <person name="Submissions S."/>
        </authorList>
    </citation>
    <scope>NUCLEOTIDE SEQUENCE [LARGE SCALE GENOMIC DNA]</scope>
    <source>
        <strain evidence="4">DSM 22002</strain>
    </source>
</reference>
<feature type="transmembrane region" description="Helical" evidence="2">
    <location>
        <begin position="191"/>
        <end position="212"/>
    </location>
</feature>
<keyword evidence="4" id="KW-1185">Reference proteome</keyword>
<name>A0A1G8C4Y0_9MICO</name>
<dbReference type="EMBL" id="LT629695">
    <property type="protein sequence ID" value="SDH40596.1"/>
    <property type="molecule type" value="Genomic_DNA"/>
</dbReference>
<evidence type="ECO:0000313" key="4">
    <source>
        <dbReference type="Proteomes" id="UP000198822"/>
    </source>
</evidence>
<feature type="transmembrane region" description="Helical" evidence="2">
    <location>
        <begin position="156"/>
        <end position="176"/>
    </location>
</feature>
<feature type="transmembrane region" description="Helical" evidence="2">
    <location>
        <begin position="245"/>
        <end position="263"/>
    </location>
</feature>
<dbReference type="AlphaFoldDB" id="A0A1G8C4Y0"/>
<feature type="transmembrane region" description="Helical" evidence="2">
    <location>
        <begin position="219"/>
        <end position="239"/>
    </location>
</feature>
<evidence type="ECO:0000313" key="3">
    <source>
        <dbReference type="EMBL" id="SDH40596.1"/>
    </source>
</evidence>
<feature type="compositionally biased region" description="Low complexity" evidence="1">
    <location>
        <begin position="111"/>
        <end position="124"/>
    </location>
</feature>